<comment type="subcellular location">
    <subcellularLocation>
        <location evidence="1">Cell membrane</location>
        <topology evidence="1">Multi-pass membrane protein</topology>
    </subcellularLocation>
</comment>
<feature type="transmembrane region" description="Helical" evidence="5">
    <location>
        <begin position="77"/>
        <end position="96"/>
    </location>
</feature>
<name>A0A3N1DDD5_9ACTN</name>
<dbReference type="InterPro" id="IPR036259">
    <property type="entry name" value="MFS_trans_sf"/>
</dbReference>
<feature type="transmembrane region" description="Helical" evidence="5">
    <location>
        <begin position="102"/>
        <end position="124"/>
    </location>
</feature>
<dbReference type="AlphaFoldDB" id="A0A3N1DDD5"/>
<feature type="transmembrane region" description="Helical" evidence="5">
    <location>
        <begin position="49"/>
        <end position="70"/>
    </location>
</feature>
<organism evidence="7 8">
    <name type="scientific">Actinocorallia herbida</name>
    <dbReference type="NCBI Taxonomy" id="58109"/>
    <lineage>
        <taxon>Bacteria</taxon>
        <taxon>Bacillati</taxon>
        <taxon>Actinomycetota</taxon>
        <taxon>Actinomycetes</taxon>
        <taxon>Streptosporangiales</taxon>
        <taxon>Thermomonosporaceae</taxon>
        <taxon>Actinocorallia</taxon>
    </lineage>
</organism>
<dbReference type="PANTHER" id="PTHR23523:SF2">
    <property type="entry name" value="2-NITROIMIDAZOLE TRANSPORTER"/>
    <property type="match status" value="1"/>
</dbReference>
<dbReference type="OrthoDB" id="5317164at2"/>
<evidence type="ECO:0000313" key="7">
    <source>
        <dbReference type="EMBL" id="ROO91168.1"/>
    </source>
</evidence>
<evidence type="ECO:0000256" key="5">
    <source>
        <dbReference type="SAM" id="Phobius"/>
    </source>
</evidence>
<evidence type="ECO:0000259" key="6">
    <source>
        <dbReference type="PROSITE" id="PS50850"/>
    </source>
</evidence>
<dbReference type="InterPro" id="IPR011701">
    <property type="entry name" value="MFS"/>
</dbReference>
<dbReference type="RefSeq" id="WP_123670022.1">
    <property type="nucleotide sequence ID" value="NZ_RJKE01000001.1"/>
</dbReference>
<feature type="transmembrane region" description="Helical" evidence="5">
    <location>
        <begin position="250"/>
        <end position="270"/>
    </location>
</feature>
<feature type="transmembrane region" description="Helical" evidence="5">
    <location>
        <begin position="212"/>
        <end position="230"/>
    </location>
</feature>
<evidence type="ECO:0000256" key="2">
    <source>
        <dbReference type="ARBA" id="ARBA00022692"/>
    </source>
</evidence>
<sequence length="395" mass="40789">MTLATPLRRATAAGPVVALILLVSLNLRPGATTVGPLLPEIRAGIGLNGFTAGLLTALPPLCFAAFGPLAPRIARRFGAAGALGVGMLMLAAGIAVRSLAGGPAVFLLCTMLALGGIAIANVLMPSVVKREFPQRVGLMTGIYTAVLTIGAATGAALAVPVAEALGSWRSGLSVWGVIALVALIIAVRCRGLTARTDGGPRTLPPLRRSRTAWGLAVFFMVNATAAYFTMGWMPQIYQDAGFSPNTAGLLLALCIAIGIPLAFVMPVLATRRPNQRALVAVLLGTGVIAYGGLAFWPSTMPWLWALLSGISQSAFPLALALIGLRARTDEGVTLLSSFAQSTGYLCAVPGPIIMGVAYQWTGGWEVPLLFLIALLVPALIGGLRAASPHVLEDEL</sequence>
<proteinExistence type="predicted"/>
<keyword evidence="2 5" id="KW-0812">Transmembrane</keyword>
<feature type="domain" description="Major facilitator superfamily (MFS) profile" evidence="6">
    <location>
        <begin position="16"/>
        <end position="395"/>
    </location>
</feature>
<feature type="transmembrane region" description="Helical" evidence="5">
    <location>
        <begin position="366"/>
        <end position="386"/>
    </location>
</feature>
<evidence type="ECO:0000256" key="4">
    <source>
        <dbReference type="ARBA" id="ARBA00023136"/>
    </source>
</evidence>
<keyword evidence="3 5" id="KW-1133">Transmembrane helix</keyword>
<dbReference type="EMBL" id="RJKE01000001">
    <property type="protein sequence ID" value="ROO91168.1"/>
    <property type="molecule type" value="Genomic_DNA"/>
</dbReference>
<dbReference type="Proteomes" id="UP000272400">
    <property type="component" value="Unassembled WGS sequence"/>
</dbReference>
<dbReference type="Pfam" id="PF07690">
    <property type="entry name" value="MFS_1"/>
    <property type="match status" value="1"/>
</dbReference>
<gene>
    <name evidence="7" type="ORF">EDD29_8915</name>
</gene>
<feature type="transmembrane region" description="Helical" evidence="5">
    <location>
        <begin position="12"/>
        <end position="29"/>
    </location>
</feature>
<keyword evidence="8" id="KW-1185">Reference proteome</keyword>
<dbReference type="GO" id="GO:0005886">
    <property type="term" value="C:plasma membrane"/>
    <property type="evidence" value="ECO:0007669"/>
    <property type="project" value="UniProtKB-SubCell"/>
</dbReference>
<protein>
    <submittedName>
        <fullName evidence="7">CP family cyanate transporter-like MFS transporter</fullName>
    </submittedName>
</protein>
<evidence type="ECO:0000313" key="8">
    <source>
        <dbReference type="Proteomes" id="UP000272400"/>
    </source>
</evidence>
<feature type="transmembrane region" description="Helical" evidence="5">
    <location>
        <begin position="277"/>
        <end position="296"/>
    </location>
</feature>
<dbReference type="Gene3D" id="1.20.1250.20">
    <property type="entry name" value="MFS general substrate transporter like domains"/>
    <property type="match status" value="2"/>
</dbReference>
<feature type="transmembrane region" description="Helical" evidence="5">
    <location>
        <begin position="342"/>
        <end position="360"/>
    </location>
</feature>
<feature type="transmembrane region" description="Helical" evidence="5">
    <location>
        <begin position="172"/>
        <end position="191"/>
    </location>
</feature>
<comment type="caution">
    <text evidence="7">The sequence shown here is derived from an EMBL/GenBank/DDBJ whole genome shotgun (WGS) entry which is preliminary data.</text>
</comment>
<reference evidence="7 8" key="1">
    <citation type="submission" date="2018-11" db="EMBL/GenBank/DDBJ databases">
        <title>Sequencing the genomes of 1000 actinobacteria strains.</title>
        <authorList>
            <person name="Klenk H.-P."/>
        </authorList>
    </citation>
    <scope>NUCLEOTIDE SEQUENCE [LARGE SCALE GENOMIC DNA]</scope>
    <source>
        <strain evidence="7 8">DSM 44254</strain>
    </source>
</reference>
<accession>A0A3N1DDD5</accession>
<dbReference type="InterPro" id="IPR020846">
    <property type="entry name" value="MFS_dom"/>
</dbReference>
<dbReference type="InterPro" id="IPR052524">
    <property type="entry name" value="MFS_Cyanate_Porter"/>
</dbReference>
<feature type="transmembrane region" description="Helical" evidence="5">
    <location>
        <begin position="302"/>
        <end position="322"/>
    </location>
</feature>
<dbReference type="PANTHER" id="PTHR23523">
    <property type="match status" value="1"/>
</dbReference>
<evidence type="ECO:0000256" key="1">
    <source>
        <dbReference type="ARBA" id="ARBA00004651"/>
    </source>
</evidence>
<keyword evidence="4 5" id="KW-0472">Membrane</keyword>
<dbReference type="SUPFAM" id="SSF103473">
    <property type="entry name" value="MFS general substrate transporter"/>
    <property type="match status" value="1"/>
</dbReference>
<dbReference type="CDD" id="cd17339">
    <property type="entry name" value="MFS_NIMT_CynX_like"/>
    <property type="match status" value="1"/>
</dbReference>
<dbReference type="PROSITE" id="PS50850">
    <property type="entry name" value="MFS"/>
    <property type="match status" value="1"/>
</dbReference>
<dbReference type="GO" id="GO:0022857">
    <property type="term" value="F:transmembrane transporter activity"/>
    <property type="evidence" value="ECO:0007669"/>
    <property type="project" value="InterPro"/>
</dbReference>
<evidence type="ECO:0000256" key="3">
    <source>
        <dbReference type="ARBA" id="ARBA00022989"/>
    </source>
</evidence>
<feature type="transmembrane region" description="Helical" evidence="5">
    <location>
        <begin position="136"/>
        <end position="160"/>
    </location>
</feature>